<comment type="caution">
    <text evidence="1">The sequence shown here is derived from an EMBL/GenBank/DDBJ whole genome shotgun (WGS) entry which is preliminary data.</text>
</comment>
<name>A0AAV1UB34_9STRA</name>
<dbReference type="Proteomes" id="UP001162060">
    <property type="component" value="Unassembled WGS sequence"/>
</dbReference>
<accession>A0AAV1UB34</accession>
<reference evidence="1" key="1">
    <citation type="submission" date="2024-01" db="EMBL/GenBank/DDBJ databases">
        <authorList>
            <person name="Webb A."/>
        </authorList>
    </citation>
    <scope>NUCLEOTIDE SEQUENCE</scope>
    <source>
        <strain evidence="1">Pm1</strain>
    </source>
</reference>
<proteinExistence type="predicted"/>
<organism evidence="1 2">
    <name type="scientific">Peronospora matthiolae</name>
    <dbReference type="NCBI Taxonomy" id="2874970"/>
    <lineage>
        <taxon>Eukaryota</taxon>
        <taxon>Sar</taxon>
        <taxon>Stramenopiles</taxon>
        <taxon>Oomycota</taxon>
        <taxon>Peronosporomycetes</taxon>
        <taxon>Peronosporales</taxon>
        <taxon>Peronosporaceae</taxon>
        <taxon>Peronospora</taxon>
    </lineage>
</organism>
<protein>
    <submittedName>
        <fullName evidence="1">Uncharacterized protein</fullName>
    </submittedName>
</protein>
<sequence>MTPARPSAFNHEDTAKLGSKLQVEGNPSLYITQLYIVHTSTQVIENFTSLGGQFVFD</sequence>
<evidence type="ECO:0000313" key="2">
    <source>
        <dbReference type="Proteomes" id="UP001162060"/>
    </source>
</evidence>
<gene>
    <name evidence="1" type="ORF">PM001_LOCUS15982</name>
</gene>
<dbReference type="AlphaFoldDB" id="A0AAV1UB34"/>
<evidence type="ECO:0000313" key="1">
    <source>
        <dbReference type="EMBL" id="CAK7930832.1"/>
    </source>
</evidence>
<dbReference type="EMBL" id="CAKLBY020000169">
    <property type="protein sequence ID" value="CAK7930832.1"/>
    <property type="molecule type" value="Genomic_DNA"/>
</dbReference>